<organism evidence="1 2">
    <name type="scientific">Rubrobacter tropicus</name>
    <dbReference type="NCBI Taxonomy" id="2653851"/>
    <lineage>
        <taxon>Bacteria</taxon>
        <taxon>Bacillati</taxon>
        <taxon>Actinomycetota</taxon>
        <taxon>Rubrobacteria</taxon>
        <taxon>Rubrobacterales</taxon>
        <taxon>Rubrobacteraceae</taxon>
        <taxon>Rubrobacter</taxon>
    </lineage>
</organism>
<evidence type="ECO:0000313" key="1">
    <source>
        <dbReference type="EMBL" id="QIN84708.1"/>
    </source>
</evidence>
<keyword evidence="2" id="KW-1185">Reference proteome</keyword>
<gene>
    <name evidence="1" type="ORF">GBA63_20175</name>
</gene>
<dbReference type="EMBL" id="CP045119">
    <property type="protein sequence ID" value="QIN84708.1"/>
    <property type="molecule type" value="Genomic_DNA"/>
</dbReference>
<protein>
    <recommendedName>
        <fullName evidence="3">DUF1611 domain-containing protein</fullName>
    </recommendedName>
</protein>
<name>A0A6G8QE47_9ACTN</name>
<proteinExistence type="predicted"/>
<evidence type="ECO:0008006" key="3">
    <source>
        <dbReference type="Google" id="ProtNLM"/>
    </source>
</evidence>
<dbReference type="Proteomes" id="UP000501452">
    <property type="component" value="Chromosome"/>
</dbReference>
<dbReference type="SUPFAM" id="SSF52540">
    <property type="entry name" value="P-loop containing nucleoside triphosphate hydrolases"/>
    <property type="match status" value="1"/>
</dbReference>
<evidence type="ECO:0000313" key="2">
    <source>
        <dbReference type="Proteomes" id="UP000501452"/>
    </source>
</evidence>
<dbReference type="RefSeq" id="WP_166179161.1">
    <property type="nucleotide sequence ID" value="NZ_CP045119.1"/>
</dbReference>
<dbReference type="InterPro" id="IPR027417">
    <property type="entry name" value="P-loop_NTPase"/>
</dbReference>
<dbReference type="AlphaFoldDB" id="A0A6G8QE47"/>
<sequence>MNPRYFFASLTRISDLPEVSFSVERLPRRAWGTGDYVVGEVGLPASSLSRIELSTGRMVEVAEGDLVVGALGVRYATLEAVGGWQNVGNDGRMEALTGAGIFGKSTSRSAMLPSLLSLAYKGHVLVGEEKVAMGDYVTPAPGRAFELPVVLLIGTSMSAGKTTTARAVIRLLKGEGLEVIGAKLTGAGRYRDILAMQDAGADHIFDFVDAGLPSTVVPEREYRKTLRNLLSRMASVEADVLVAEIGASPLEPYNGTAAIEEIGPNVRCTVLAASDPYAVTGVTAAFGHNPDLVTGLATSTRAGTELIEKLSGVKAVNVLDRDSLPRLKTTLERTLGLKAAARA</sequence>
<reference evidence="1 2" key="1">
    <citation type="submission" date="2019-10" db="EMBL/GenBank/DDBJ databases">
        <title>Rubrobacter sp nov SCSIO 52090 isolated from a deep-sea sediment in the South China Sea.</title>
        <authorList>
            <person name="Chen R.W."/>
        </authorList>
    </citation>
    <scope>NUCLEOTIDE SEQUENCE [LARGE SCALE GENOMIC DNA]</scope>
    <source>
        <strain evidence="1 2">SCSIO 52909</strain>
    </source>
</reference>
<accession>A0A6G8QE47</accession>
<dbReference type="KEGG" id="rub:GBA63_20175"/>
<dbReference type="Gene3D" id="3.40.50.300">
    <property type="entry name" value="P-loop containing nucleotide triphosphate hydrolases"/>
    <property type="match status" value="1"/>
</dbReference>